<dbReference type="Gene3D" id="2.30.42.10">
    <property type="match status" value="1"/>
</dbReference>
<protein>
    <recommendedName>
        <fullName evidence="2">LysM domain-containing protein</fullName>
    </recommendedName>
</protein>
<dbReference type="SMART" id="SM00257">
    <property type="entry name" value="LysM"/>
    <property type="match status" value="2"/>
</dbReference>
<dbReference type="CDD" id="cd00118">
    <property type="entry name" value="LysM"/>
    <property type="match status" value="2"/>
</dbReference>
<dbReference type="PROSITE" id="PS51782">
    <property type="entry name" value="LYSM"/>
    <property type="match status" value="2"/>
</dbReference>
<feature type="domain" description="LysM" evidence="2">
    <location>
        <begin position="227"/>
        <end position="275"/>
    </location>
</feature>
<evidence type="ECO:0000256" key="1">
    <source>
        <dbReference type="SAM" id="MobiDB-lite"/>
    </source>
</evidence>
<dbReference type="AlphaFoldDB" id="D8LBH3"/>
<dbReference type="eggNOG" id="ENOG502RYBK">
    <property type="taxonomic scope" value="Eukaryota"/>
</dbReference>
<evidence type="ECO:0000259" key="2">
    <source>
        <dbReference type="PROSITE" id="PS51782"/>
    </source>
</evidence>
<dbReference type="Proteomes" id="UP000002630">
    <property type="component" value="Linkage Group LG01"/>
</dbReference>
<dbReference type="SUPFAM" id="SSF54106">
    <property type="entry name" value="LysM domain"/>
    <property type="match status" value="1"/>
</dbReference>
<dbReference type="InParanoid" id="D8LBH3"/>
<organism evidence="3 4">
    <name type="scientific">Ectocarpus siliculosus</name>
    <name type="common">Brown alga</name>
    <name type="synonym">Conferva siliculosa</name>
    <dbReference type="NCBI Taxonomy" id="2880"/>
    <lineage>
        <taxon>Eukaryota</taxon>
        <taxon>Sar</taxon>
        <taxon>Stramenopiles</taxon>
        <taxon>Ochrophyta</taxon>
        <taxon>PX clade</taxon>
        <taxon>Phaeophyceae</taxon>
        <taxon>Ectocarpales</taxon>
        <taxon>Ectocarpaceae</taxon>
        <taxon>Ectocarpus</taxon>
    </lineage>
</organism>
<sequence>MGPRKKSYNYGTFIASPGHGAEEDYGGNTASSYQRLLSAPAPAFSVHHDQEYRIALREDGMFGLRLTKHGGEVVLSEMDDDVARARGLCEGDVVTHMDGEPLLGSLKAAAECMDQAGDSLSLRVQSGHSNSRTGDGPRKAKYHVVQHIVRQGDSVEALAEQYGVTADEVRIWNRKYFPVGEPGCLCPGQVLTLRDTTADQAKDRNRASLDSTARRRKSEGDGARKRMLYQVREGDSLKSICARLKLKEGEVRGLNRGVFPVGEAGVVLPGQTLTVFAEDCDILVTEEGSGHSTEELDERAFIQDFTGRKTKRSSLSLGIRGAGVMG</sequence>
<dbReference type="InterPro" id="IPR036034">
    <property type="entry name" value="PDZ_sf"/>
</dbReference>
<accession>D8LBH3</accession>
<evidence type="ECO:0000313" key="4">
    <source>
        <dbReference type="Proteomes" id="UP000002630"/>
    </source>
</evidence>
<dbReference type="InterPro" id="IPR036779">
    <property type="entry name" value="LysM_dom_sf"/>
</dbReference>
<gene>
    <name evidence="3" type="primary">XXX</name>
    <name evidence="3" type="ORF">Esi_0000_0457</name>
</gene>
<dbReference type="InterPro" id="IPR018392">
    <property type="entry name" value="LysM"/>
</dbReference>
<dbReference type="SUPFAM" id="SSF50156">
    <property type="entry name" value="PDZ domain-like"/>
    <property type="match status" value="1"/>
</dbReference>
<feature type="compositionally biased region" description="Basic and acidic residues" evidence="1">
    <location>
        <begin position="197"/>
        <end position="207"/>
    </location>
</feature>
<keyword evidence="4" id="KW-1185">Reference proteome</keyword>
<dbReference type="EMBL" id="FN649726">
    <property type="protein sequence ID" value="CBN76682.1"/>
    <property type="molecule type" value="Genomic_DNA"/>
</dbReference>
<feature type="region of interest" description="Disordered" evidence="1">
    <location>
        <begin position="197"/>
        <end position="224"/>
    </location>
</feature>
<proteinExistence type="predicted"/>
<reference evidence="3 4" key="1">
    <citation type="journal article" date="2010" name="Nature">
        <title>The Ectocarpus genome and the independent evolution of multicellularity in brown algae.</title>
        <authorList>
            <person name="Cock J.M."/>
            <person name="Sterck L."/>
            <person name="Rouze P."/>
            <person name="Scornet D."/>
            <person name="Allen A.E."/>
            <person name="Amoutzias G."/>
            <person name="Anthouard V."/>
            <person name="Artiguenave F."/>
            <person name="Aury J.M."/>
            <person name="Badger J.H."/>
            <person name="Beszteri B."/>
            <person name="Billiau K."/>
            <person name="Bonnet E."/>
            <person name="Bothwell J.H."/>
            <person name="Bowler C."/>
            <person name="Boyen C."/>
            <person name="Brownlee C."/>
            <person name="Carrano C.J."/>
            <person name="Charrier B."/>
            <person name="Cho G.Y."/>
            <person name="Coelho S.M."/>
            <person name="Collen J."/>
            <person name="Corre E."/>
            <person name="Da Silva C."/>
            <person name="Delage L."/>
            <person name="Delaroque N."/>
            <person name="Dittami S.M."/>
            <person name="Doulbeau S."/>
            <person name="Elias M."/>
            <person name="Farnham G."/>
            <person name="Gachon C.M."/>
            <person name="Gschloessl B."/>
            <person name="Heesch S."/>
            <person name="Jabbari K."/>
            <person name="Jubin C."/>
            <person name="Kawai H."/>
            <person name="Kimura K."/>
            <person name="Kloareg B."/>
            <person name="Kupper F.C."/>
            <person name="Lang D."/>
            <person name="Le Bail A."/>
            <person name="Leblanc C."/>
            <person name="Lerouge P."/>
            <person name="Lohr M."/>
            <person name="Lopez P.J."/>
            <person name="Martens C."/>
            <person name="Maumus F."/>
            <person name="Michel G."/>
            <person name="Miranda-Saavedra D."/>
            <person name="Morales J."/>
            <person name="Moreau H."/>
            <person name="Motomura T."/>
            <person name="Nagasato C."/>
            <person name="Napoli C.A."/>
            <person name="Nelson D.R."/>
            <person name="Nyvall-Collen P."/>
            <person name="Peters A.F."/>
            <person name="Pommier C."/>
            <person name="Potin P."/>
            <person name="Poulain J."/>
            <person name="Quesneville H."/>
            <person name="Read B."/>
            <person name="Rensing S.A."/>
            <person name="Ritter A."/>
            <person name="Rousvoal S."/>
            <person name="Samanta M."/>
            <person name="Samson G."/>
            <person name="Schroeder D.C."/>
            <person name="Segurens B."/>
            <person name="Strittmatter M."/>
            <person name="Tonon T."/>
            <person name="Tregear J.W."/>
            <person name="Valentin K."/>
            <person name="von Dassow P."/>
            <person name="Yamagishi T."/>
            <person name="Van de Peer Y."/>
            <person name="Wincker P."/>
        </authorList>
    </citation>
    <scope>NUCLEOTIDE SEQUENCE [LARGE SCALE GENOMIC DNA]</scope>
    <source>
        <strain evidence="4">Ec32 / CCAP1310/4</strain>
    </source>
</reference>
<dbReference type="EMBL" id="FN647682">
    <property type="protein sequence ID" value="CBN76682.1"/>
    <property type="molecule type" value="Genomic_DNA"/>
</dbReference>
<feature type="domain" description="LysM" evidence="2">
    <location>
        <begin position="145"/>
        <end position="193"/>
    </location>
</feature>
<dbReference type="OrthoDB" id="2107166at2759"/>
<dbReference type="Pfam" id="PF01476">
    <property type="entry name" value="LysM"/>
    <property type="match status" value="2"/>
</dbReference>
<name>D8LBH3_ECTSI</name>
<evidence type="ECO:0000313" key="3">
    <source>
        <dbReference type="EMBL" id="CBN76682.1"/>
    </source>
</evidence>
<dbReference type="Gene3D" id="3.10.350.10">
    <property type="entry name" value="LysM domain"/>
    <property type="match status" value="1"/>
</dbReference>